<keyword evidence="7" id="KW-0520">NAD</keyword>
<evidence type="ECO:0000256" key="5">
    <source>
        <dbReference type="ARBA" id="ARBA00022967"/>
    </source>
</evidence>
<dbReference type="Pfam" id="PF00420">
    <property type="entry name" value="Oxidored_q2"/>
    <property type="match status" value="1"/>
</dbReference>
<keyword evidence="5" id="KW-1278">Translocase</keyword>
<evidence type="ECO:0000256" key="10">
    <source>
        <dbReference type="SAM" id="Phobius"/>
    </source>
</evidence>
<dbReference type="Gene3D" id="1.10.287.3510">
    <property type="match status" value="1"/>
</dbReference>
<reference evidence="11" key="1">
    <citation type="journal article" date="2017" name="Proc. R. Soc. B">
        <title>Punctuated invasion of water, ice, snow and terrestrial ecozones by segmented worms (Oligochaeta: Enchytraeidae: Mesenchytraeus).</title>
        <authorList>
            <person name="Lang S.A."/>
            <person name="Saglam N."/>
            <person name="Kawash J."/>
            <person name="Shain D.H."/>
        </authorList>
    </citation>
    <scope>NUCLEOTIDE SEQUENCE</scope>
</reference>
<feature type="transmembrane region" description="Helical" evidence="10">
    <location>
        <begin position="6"/>
        <end position="22"/>
    </location>
</feature>
<accession>A0A286KAW7</accession>
<evidence type="ECO:0000256" key="1">
    <source>
        <dbReference type="ARBA" id="ARBA00004141"/>
    </source>
</evidence>
<dbReference type="EMBL" id="KU728905">
    <property type="protein sequence ID" value="AOR07202.1"/>
    <property type="molecule type" value="Genomic_DNA"/>
</dbReference>
<proteinExistence type="inferred from homology"/>
<comment type="subcellular location">
    <subcellularLocation>
        <location evidence="1">Membrane</location>
        <topology evidence="1">Multi-pass membrane protein</topology>
    </subcellularLocation>
</comment>
<dbReference type="InterPro" id="IPR039428">
    <property type="entry name" value="NUOK/Mnh_C1-like"/>
</dbReference>
<dbReference type="GO" id="GO:0016020">
    <property type="term" value="C:membrane"/>
    <property type="evidence" value="ECO:0007669"/>
    <property type="project" value="UniProtKB-SubCell"/>
</dbReference>
<dbReference type="AlphaFoldDB" id="A0A286KAW7"/>
<evidence type="ECO:0000256" key="8">
    <source>
        <dbReference type="ARBA" id="ARBA00023136"/>
    </source>
</evidence>
<keyword evidence="11" id="KW-0496">Mitochondrion</keyword>
<evidence type="ECO:0000256" key="6">
    <source>
        <dbReference type="ARBA" id="ARBA00022989"/>
    </source>
</evidence>
<sequence>MNYSLILFTQLSIYAMIMALLIQRSHFLMSLLCLEGIMLSTVLFIPILMYSSSLFLPTISIIMLTFGACEASLGLSLLVKMSRSYGSDMMSSLSMDKC</sequence>
<organism evidence="11">
    <name type="scientific">Mesenchytraeus hydrius</name>
    <dbReference type="NCBI Taxonomy" id="1797137"/>
    <lineage>
        <taxon>Eukaryota</taxon>
        <taxon>Metazoa</taxon>
        <taxon>Spiralia</taxon>
        <taxon>Lophotrochozoa</taxon>
        <taxon>Annelida</taxon>
        <taxon>Clitellata</taxon>
        <taxon>Oligochaeta</taxon>
        <taxon>Enchytraeida</taxon>
        <taxon>Enchytraeidae</taxon>
        <taxon>Mesenchytraeus</taxon>
    </lineage>
</organism>
<keyword evidence="6 10" id="KW-1133">Transmembrane helix</keyword>
<evidence type="ECO:0000256" key="4">
    <source>
        <dbReference type="ARBA" id="ARBA00022692"/>
    </source>
</evidence>
<geneLocation type="mitochondrion" evidence="11"/>
<comment type="similarity">
    <text evidence="2">Belongs to the complex I subunit 4L family.</text>
</comment>
<evidence type="ECO:0000256" key="7">
    <source>
        <dbReference type="ARBA" id="ARBA00023027"/>
    </source>
</evidence>
<evidence type="ECO:0000256" key="3">
    <source>
        <dbReference type="ARBA" id="ARBA00016612"/>
    </source>
</evidence>
<evidence type="ECO:0000256" key="9">
    <source>
        <dbReference type="ARBA" id="ARBA00031586"/>
    </source>
</evidence>
<evidence type="ECO:0000256" key="2">
    <source>
        <dbReference type="ARBA" id="ARBA00010519"/>
    </source>
</evidence>
<keyword evidence="8 10" id="KW-0472">Membrane</keyword>
<name>A0A286KAW7_9ANNE</name>
<feature type="transmembrane region" description="Helical" evidence="10">
    <location>
        <begin position="29"/>
        <end position="49"/>
    </location>
</feature>
<protein>
    <recommendedName>
        <fullName evidence="3">NADH-ubiquinone oxidoreductase chain 4L</fullName>
    </recommendedName>
    <alternativeName>
        <fullName evidence="9">NADH dehydrogenase subunit 4L</fullName>
    </alternativeName>
</protein>
<gene>
    <name evidence="11" type="primary">ND4L</name>
</gene>
<feature type="transmembrane region" description="Helical" evidence="10">
    <location>
        <begin position="55"/>
        <end position="79"/>
    </location>
</feature>
<evidence type="ECO:0000313" key="11">
    <source>
        <dbReference type="EMBL" id="AOR07202.1"/>
    </source>
</evidence>
<keyword evidence="4 10" id="KW-0812">Transmembrane</keyword>